<feature type="compositionally biased region" description="Basic and acidic residues" evidence="1">
    <location>
        <begin position="61"/>
        <end position="77"/>
    </location>
</feature>
<sequence>MGTRGRDTTPLTQSPARSSGTSPSSLHHTLTEVDHATKSAHRGERHSSSTSSDSSEPCHSANEHLSDDQATPPERDPSAANLTSASSQVPASRRRDAQRDSEVPRVRGPPRARAGERRKEDNAGAAAVTDPSHAAIAMYEEWPLSDAILKCVNDNGTLTVPVQFTWATACGAHGHHVHPDNERGSKSHRTSTRPKGRLMPRRATKNAPDLNILNRGLV</sequence>
<name>A0A2U3DPE2_PURLI</name>
<reference evidence="2 3" key="1">
    <citation type="journal article" date="2016" name="Front. Microbiol.">
        <title>Genome and transcriptome sequences reveal the specific parasitism of the nematophagous Purpureocillium lilacinum 36-1.</title>
        <authorList>
            <person name="Xie J."/>
            <person name="Li S."/>
            <person name="Mo C."/>
            <person name="Xiao X."/>
            <person name="Peng D."/>
            <person name="Wang G."/>
            <person name="Xiao Y."/>
        </authorList>
    </citation>
    <scope>NUCLEOTIDE SEQUENCE [LARGE SCALE GENOMIC DNA]</scope>
    <source>
        <strain evidence="2 3">36-1</strain>
    </source>
</reference>
<feature type="compositionally biased region" description="Basic and acidic residues" evidence="1">
    <location>
        <begin position="113"/>
        <end position="122"/>
    </location>
</feature>
<dbReference type="AlphaFoldDB" id="A0A2U3DPE2"/>
<comment type="caution">
    <text evidence="2">The sequence shown here is derived from an EMBL/GenBank/DDBJ whole genome shotgun (WGS) entry which is preliminary data.</text>
</comment>
<feature type="compositionally biased region" description="Low complexity" evidence="1">
    <location>
        <begin position="14"/>
        <end position="25"/>
    </location>
</feature>
<accession>A0A2U3DPE2</accession>
<dbReference type="EMBL" id="LCWV01000090">
    <property type="protein sequence ID" value="PWI64120.1"/>
    <property type="molecule type" value="Genomic_DNA"/>
</dbReference>
<organism evidence="2 3">
    <name type="scientific">Purpureocillium lilacinum</name>
    <name type="common">Paecilomyces lilacinus</name>
    <dbReference type="NCBI Taxonomy" id="33203"/>
    <lineage>
        <taxon>Eukaryota</taxon>
        <taxon>Fungi</taxon>
        <taxon>Dikarya</taxon>
        <taxon>Ascomycota</taxon>
        <taxon>Pezizomycotina</taxon>
        <taxon>Sordariomycetes</taxon>
        <taxon>Hypocreomycetidae</taxon>
        <taxon>Hypocreales</taxon>
        <taxon>Ophiocordycipitaceae</taxon>
        <taxon>Purpureocillium</taxon>
    </lineage>
</organism>
<dbReference type="Proteomes" id="UP000245956">
    <property type="component" value="Unassembled WGS sequence"/>
</dbReference>
<feature type="region of interest" description="Disordered" evidence="1">
    <location>
        <begin position="175"/>
        <end position="210"/>
    </location>
</feature>
<feature type="compositionally biased region" description="Basic residues" evidence="1">
    <location>
        <begin position="186"/>
        <end position="204"/>
    </location>
</feature>
<feature type="compositionally biased region" description="Basic and acidic residues" evidence="1">
    <location>
        <begin position="93"/>
        <end position="105"/>
    </location>
</feature>
<evidence type="ECO:0000313" key="2">
    <source>
        <dbReference type="EMBL" id="PWI64120.1"/>
    </source>
</evidence>
<gene>
    <name evidence="2" type="ORF">PCL_12647</name>
</gene>
<feature type="compositionally biased region" description="Polar residues" evidence="1">
    <location>
        <begin position="80"/>
        <end position="90"/>
    </location>
</feature>
<evidence type="ECO:0000313" key="3">
    <source>
        <dbReference type="Proteomes" id="UP000245956"/>
    </source>
</evidence>
<proteinExistence type="predicted"/>
<evidence type="ECO:0000256" key="1">
    <source>
        <dbReference type="SAM" id="MobiDB-lite"/>
    </source>
</evidence>
<feature type="region of interest" description="Disordered" evidence="1">
    <location>
        <begin position="1"/>
        <end position="128"/>
    </location>
</feature>
<feature type="compositionally biased region" description="Basic and acidic residues" evidence="1">
    <location>
        <begin position="29"/>
        <end position="47"/>
    </location>
</feature>
<protein>
    <submittedName>
        <fullName evidence="2">Uncharacterized protein</fullName>
    </submittedName>
</protein>